<dbReference type="AlphaFoldDB" id="A0A212JYN7"/>
<accession>A0A212JYN7</accession>
<dbReference type="SUPFAM" id="SSF48452">
    <property type="entry name" value="TPR-like"/>
    <property type="match status" value="2"/>
</dbReference>
<evidence type="ECO:0000313" key="3">
    <source>
        <dbReference type="EMBL" id="SBW04523.1"/>
    </source>
</evidence>
<dbReference type="PROSITE" id="PS50005">
    <property type="entry name" value="TPR"/>
    <property type="match status" value="1"/>
</dbReference>
<keyword evidence="3" id="KW-0449">Lipoprotein</keyword>
<evidence type="ECO:0000256" key="2">
    <source>
        <dbReference type="SAM" id="SignalP"/>
    </source>
</evidence>
<gene>
    <name evidence="3" type="ORF">KL86DPRO_20330</name>
</gene>
<dbReference type="InterPro" id="IPR011990">
    <property type="entry name" value="TPR-like_helical_dom_sf"/>
</dbReference>
<sequence length="280" mass="31508">MVAMKRRLPVIIFFLGLAAALPGCLEAEKKAPSDLEDARHAMMTRDYLEAEKSFERYLRRSPQGADRWEVWNSLVDLALSVRNDRKAAIELLEAMLIEYAEAPARKRVISSQLAEQYRIVRNYERALTLWSGIADDKNADVVERARACRNLAGIYLRRLEFELAKESLDYCLALDIPDTVRADCLYDLAQTYVGTGDLDQAITHFRQVLALGNIPGSTRTLTVFMLADTLDQKGLNAEALKLFTSISDDYPNPKVVAQRIAFLKNKKKTPAAQAAPEGRK</sequence>
<protein>
    <submittedName>
        <fullName evidence="3">Putative lipoprotein</fullName>
    </submittedName>
</protein>
<keyword evidence="1" id="KW-0802">TPR repeat</keyword>
<dbReference type="InterPro" id="IPR019734">
    <property type="entry name" value="TPR_rpt"/>
</dbReference>
<dbReference type="Gene3D" id="1.25.40.10">
    <property type="entry name" value="Tetratricopeptide repeat domain"/>
    <property type="match status" value="2"/>
</dbReference>
<dbReference type="SMART" id="SM00028">
    <property type="entry name" value="TPR"/>
    <property type="match status" value="2"/>
</dbReference>
<organism evidence="3">
    <name type="scientific">uncultured delta proteobacterium</name>
    <dbReference type="NCBI Taxonomy" id="34034"/>
    <lineage>
        <taxon>Bacteria</taxon>
        <taxon>Deltaproteobacteria</taxon>
        <taxon>environmental samples</taxon>
    </lineage>
</organism>
<feature type="chain" id="PRO_5013369974" evidence="2">
    <location>
        <begin position="21"/>
        <end position="280"/>
    </location>
</feature>
<keyword evidence="2" id="KW-0732">Signal</keyword>
<dbReference type="Pfam" id="PF13432">
    <property type="entry name" value="TPR_16"/>
    <property type="match status" value="1"/>
</dbReference>
<proteinExistence type="predicted"/>
<feature type="repeat" description="TPR" evidence="1">
    <location>
        <begin position="182"/>
        <end position="215"/>
    </location>
</feature>
<name>A0A212JYN7_9DELT</name>
<dbReference type="Pfam" id="PF13181">
    <property type="entry name" value="TPR_8"/>
    <property type="match status" value="1"/>
</dbReference>
<reference evidence="3" key="1">
    <citation type="submission" date="2016-04" db="EMBL/GenBank/DDBJ databases">
        <authorList>
            <person name="Evans L.H."/>
            <person name="Alamgir A."/>
            <person name="Owens N."/>
            <person name="Weber N.D."/>
            <person name="Virtaneva K."/>
            <person name="Barbian K."/>
            <person name="Babar A."/>
            <person name="Rosenke K."/>
        </authorList>
    </citation>
    <scope>NUCLEOTIDE SEQUENCE</scope>
    <source>
        <strain evidence="3">86</strain>
    </source>
</reference>
<dbReference type="EMBL" id="FLUQ01000002">
    <property type="protein sequence ID" value="SBW04523.1"/>
    <property type="molecule type" value="Genomic_DNA"/>
</dbReference>
<feature type="signal peptide" evidence="2">
    <location>
        <begin position="1"/>
        <end position="20"/>
    </location>
</feature>
<evidence type="ECO:0000256" key="1">
    <source>
        <dbReference type="PROSITE-ProRule" id="PRU00339"/>
    </source>
</evidence>